<reference evidence="3" key="1">
    <citation type="submission" date="2023-01" db="EMBL/GenBank/DDBJ databases">
        <authorList>
            <person name="Van Ghelder C."/>
            <person name="Rancurel C."/>
        </authorList>
    </citation>
    <scope>NUCLEOTIDE SEQUENCE</scope>
    <source>
        <strain evidence="3">CNCM I-4278</strain>
    </source>
</reference>
<keyword evidence="4" id="KW-1185">Reference proteome</keyword>
<dbReference type="PRINTS" id="PR01438">
    <property type="entry name" value="UNVRSLSTRESS"/>
</dbReference>
<dbReference type="SUPFAM" id="SSF52402">
    <property type="entry name" value="Adenine nucleotide alpha hydrolases-like"/>
    <property type="match status" value="1"/>
</dbReference>
<dbReference type="AlphaFoldDB" id="A0A9W4XQ02"/>
<dbReference type="OrthoDB" id="843225at2759"/>
<name>A0A9W4XQ02_9PLEO</name>
<evidence type="ECO:0000259" key="2">
    <source>
        <dbReference type="Pfam" id="PF00582"/>
    </source>
</evidence>
<dbReference type="InterPro" id="IPR006016">
    <property type="entry name" value="UspA"/>
</dbReference>
<dbReference type="Pfam" id="PF00582">
    <property type="entry name" value="Usp"/>
    <property type="match status" value="1"/>
</dbReference>
<feature type="domain" description="UspA" evidence="2">
    <location>
        <begin position="115"/>
        <end position="252"/>
    </location>
</feature>
<dbReference type="Proteomes" id="UP001152607">
    <property type="component" value="Unassembled WGS sequence"/>
</dbReference>
<evidence type="ECO:0000313" key="3">
    <source>
        <dbReference type="EMBL" id="CAI6340009.1"/>
    </source>
</evidence>
<evidence type="ECO:0000313" key="4">
    <source>
        <dbReference type="Proteomes" id="UP001152607"/>
    </source>
</evidence>
<accession>A0A9W4XQ02</accession>
<feature type="compositionally biased region" description="Polar residues" evidence="1">
    <location>
        <begin position="523"/>
        <end position="537"/>
    </location>
</feature>
<feature type="compositionally biased region" description="Low complexity" evidence="1">
    <location>
        <begin position="463"/>
        <end position="495"/>
    </location>
</feature>
<feature type="compositionally biased region" description="Acidic residues" evidence="1">
    <location>
        <begin position="367"/>
        <end position="378"/>
    </location>
</feature>
<dbReference type="CDD" id="cd23659">
    <property type="entry name" value="USP_At3g01520-like"/>
    <property type="match status" value="1"/>
</dbReference>
<feature type="compositionally biased region" description="Polar residues" evidence="1">
    <location>
        <begin position="392"/>
        <end position="403"/>
    </location>
</feature>
<comment type="caution">
    <text evidence="3">The sequence shown here is derived from an EMBL/GenBank/DDBJ whole genome shotgun (WGS) entry which is preliminary data.</text>
</comment>
<organism evidence="3 4">
    <name type="scientific">Periconia digitata</name>
    <dbReference type="NCBI Taxonomy" id="1303443"/>
    <lineage>
        <taxon>Eukaryota</taxon>
        <taxon>Fungi</taxon>
        <taxon>Dikarya</taxon>
        <taxon>Ascomycota</taxon>
        <taxon>Pezizomycotina</taxon>
        <taxon>Dothideomycetes</taxon>
        <taxon>Pleosporomycetidae</taxon>
        <taxon>Pleosporales</taxon>
        <taxon>Massarineae</taxon>
        <taxon>Periconiaceae</taxon>
        <taxon>Periconia</taxon>
    </lineage>
</organism>
<dbReference type="Gene3D" id="3.40.50.620">
    <property type="entry name" value="HUPs"/>
    <property type="match status" value="1"/>
</dbReference>
<feature type="compositionally biased region" description="Basic and acidic residues" evidence="1">
    <location>
        <begin position="340"/>
        <end position="349"/>
    </location>
</feature>
<dbReference type="EMBL" id="CAOQHR010000010">
    <property type="protein sequence ID" value="CAI6340009.1"/>
    <property type="molecule type" value="Genomic_DNA"/>
</dbReference>
<feature type="region of interest" description="Disordered" evidence="1">
    <location>
        <begin position="317"/>
        <end position="572"/>
    </location>
</feature>
<feature type="region of interest" description="Disordered" evidence="1">
    <location>
        <begin position="280"/>
        <end position="299"/>
    </location>
</feature>
<feature type="compositionally biased region" description="Basic residues" evidence="1">
    <location>
        <begin position="424"/>
        <end position="442"/>
    </location>
</feature>
<feature type="region of interest" description="Disordered" evidence="1">
    <location>
        <begin position="1"/>
        <end position="82"/>
    </location>
</feature>
<dbReference type="PANTHER" id="PTHR47815:SF1">
    <property type="entry name" value="UNIVERSAL STRESS PROTEIN A FAMILY PROTEIN C25B2.10"/>
    <property type="match status" value="1"/>
</dbReference>
<proteinExistence type="predicted"/>
<feature type="compositionally biased region" description="Basic and acidic residues" evidence="1">
    <location>
        <begin position="264"/>
        <end position="274"/>
    </location>
</feature>
<feature type="compositionally biased region" description="Polar residues" evidence="1">
    <location>
        <begin position="1"/>
        <end position="34"/>
    </location>
</feature>
<protein>
    <recommendedName>
        <fullName evidence="2">UspA domain-containing protein</fullName>
    </recommendedName>
</protein>
<dbReference type="InterPro" id="IPR006015">
    <property type="entry name" value="Universal_stress_UspA"/>
</dbReference>
<dbReference type="InterPro" id="IPR014729">
    <property type="entry name" value="Rossmann-like_a/b/a_fold"/>
</dbReference>
<feature type="region of interest" description="Disordered" evidence="1">
    <location>
        <begin position="253"/>
        <end position="274"/>
    </location>
</feature>
<dbReference type="PANTHER" id="PTHR47815">
    <property type="entry name" value="UNIVERSAL STRESS PROTEIN A FAMILY PROTEIN C25B2.10"/>
    <property type="match status" value="1"/>
</dbReference>
<evidence type="ECO:0000256" key="1">
    <source>
        <dbReference type="SAM" id="MobiDB-lite"/>
    </source>
</evidence>
<gene>
    <name evidence="3" type="ORF">PDIGIT_LOCUS13176</name>
</gene>
<sequence length="572" mass="61495">MSSSPTSSPHRAPSSATHNPTTTAPSNPQLLSTVQDDKEDRRPSIQFAAPKSPSFPRGSPKTDRPKRRISSPPPPPVFQPRVSFDTFDKPAEFIEENSFTLVSKHKDYEYTKRSRTFLCGCDDNDYSEYALQWLIDELVDDGDEIVCLRVVEKDDTIAAERSVMKGRYKSEAESLMETIQKKNHENKAINLVLEFALGKVNKVIDEMINLYEPAILVVGTRGRSLAGFQGLLPGSVSKYCLQHSPVPVIVVRPSSKRDKARNKRALDPNRHSYRDLLEKSGPMLDADGQTFDADGSRQASEDEAAAVAAAIGYKPKKKKKKSVKGLSPLVQTHTASSDSSNRDLADDLKSPGMLMKSPELQNLDSPELTEESSSDDEGGVSMNDAASEPGDVQQQSGVATNVMDTALGAILNRSRGKSNSPARKPSKSPGRRRSRSPARRRHDITDDIIDGTAALDVGDSKPAAAASSGVVESESAPKAAGGSSPSAVEPAPASEQEIKAAKEVSQVELEPGAVDTPPPAKVETQSADIPASQTTDSMAGEKKEDEEDVTKPQPPAVAGESEAATAKVEKDV</sequence>